<reference evidence="2" key="1">
    <citation type="journal article" date="2020" name="Nature">
        <title>Giant virus diversity and host interactions through global metagenomics.</title>
        <authorList>
            <person name="Schulz F."/>
            <person name="Roux S."/>
            <person name="Paez-Espino D."/>
            <person name="Jungbluth S."/>
            <person name="Walsh D.A."/>
            <person name="Denef V.J."/>
            <person name="McMahon K.D."/>
            <person name="Konstantinidis K.T."/>
            <person name="Eloe-Fadrosh E.A."/>
            <person name="Kyrpides N.C."/>
            <person name="Woyke T."/>
        </authorList>
    </citation>
    <scope>NUCLEOTIDE SEQUENCE</scope>
    <source>
        <strain evidence="2">GVMAG-M-3300023174-60</strain>
    </source>
</reference>
<feature type="region of interest" description="Disordered" evidence="1">
    <location>
        <begin position="1"/>
        <end position="48"/>
    </location>
</feature>
<sequence>MSDNIEPVEATPVTATVTTTTKSKRLKKEKVEKPKKEKVEKPKKEKKVKVDKYNGFKVPPKSGPRSTRCVNHIYDMIKEAAPTLLERDDVRTAFNNFVDCLRKYDTEIESWVPPKYNRYNLGIKIDINNKYSHLKGLNCRFKNEYSAYNNPDIKKTLTNDTNVILNTYKPLYELIKRNVVPYMEIKDWELKSKKDIDVYHKYMEKLERDIKTYEQSINHTRKIICEYAQKCLALQTPPNITTFD</sequence>
<evidence type="ECO:0000256" key="1">
    <source>
        <dbReference type="SAM" id="MobiDB-lite"/>
    </source>
</evidence>
<proteinExistence type="predicted"/>
<organism evidence="2">
    <name type="scientific">viral metagenome</name>
    <dbReference type="NCBI Taxonomy" id="1070528"/>
    <lineage>
        <taxon>unclassified sequences</taxon>
        <taxon>metagenomes</taxon>
        <taxon>organismal metagenomes</taxon>
    </lineage>
</organism>
<name>A0A6C0DU76_9ZZZZ</name>
<dbReference type="AlphaFoldDB" id="A0A6C0DU76"/>
<evidence type="ECO:0000313" key="2">
    <source>
        <dbReference type="EMBL" id="QHT20506.1"/>
    </source>
</evidence>
<feature type="compositionally biased region" description="Low complexity" evidence="1">
    <location>
        <begin position="7"/>
        <end position="21"/>
    </location>
</feature>
<dbReference type="EMBL" id="MN739678">
    <property type="protein sequence ID" value="QHT20506.1"/>
    <property type="molecule type" value="Genomic_DNA"/>
</dbReference>
<protein>
    <submittedName>
        <fullName evidence="2">Uncharacterized protein</fullName>
    </submittedName>
</protein>
<accession>A0A6C0DU76</accession>
<feature type="compositionally biased region" description="Basic and acidic residues" evidence="1">
    <location>
        <begin position="29"/>
        <end position="48"/>
    </location>
</feature>